<evidence type="ECO:0000256" key="3">
    <source>
        <dbReference type="SAM" id="SignalP"/>
    </source>
</evidence>
<evidence type="ECO:0000313" key="5">
    <source>
        <dbReference type="EMBL" id="EID54715.1"/>
    </source>
</evidence>
<keyword evidence="6" id="KW-1185">Reference proteome</keyword>
<protein>
    <submittedName>
        <fullName evidence="5">Penicillin-binding protein, beta-lactamase class C</fullName>
    </submittedName>
</protein>
<dbReference type="Gene3D" id="2.60.120.200">
    <property type="match status" value="1"/>
</dbReference>
<dbReference type="AlphaFoldDB" id="I0V3L2"/>
<keyword evidence="1" id="KW-0378">Hydrolase</keyword>
<organism evidence="5 6">
    <name type="scientific">Saccharomonospora xinjiangensis XJ-54</name>
    <dbReference type="NCBI Taxonomy" id="882086"/>
    <lineage>
        <taxon>Bacteria</taxon>
        <taxon>Bacillati</taxon>
        <taxon>Actinomycetota</taxon>
        <taxon>Actinomycetes</taxon>
        <taxon>Pseudonocardiales</taxon>
        <taxon>Pseudonocardiaceae</taxon>
        <taxon>Saccharomonospora</taxon>
    </lineage>
</organism>
<proteinExistence type="predicted"/>
<dbReference type="PANTHER" id="PTHR43283:SF11">
    <property type="entry name" value="BETA-LACTAMASE-RELATED DOMAIN-CONTAINING PROTEIN"/>
    <property type="match status" value="1"/>
</dbReference>
<name>I0V3L2_9PSEU</name>
<evidence type="ECO:0000256" key="1">
    <source>
        <dbReference type="ARBA" id="ARBA00022801"/>
    </source>
</evidence>
<dbReference type="InterPro" id="IPR001466">
    <property type="entry name" value="Beta-lactam-related"/>
</dbReference>
<dbReference type="STRING" id="882086.SacxiDRAFT_2492"/>
<gene>
    <name evidence="5" type="ORF">SacxiDRAFT_2492</name>
</gene>
<dbReference type="GO" id="GO:0016787">
    <property type="term" value="F:hydrolase activity"/>
    <property type="evidence" value="ECO:0007669"/>
    <property type="project" value="UniProtKB-KW"/>
</dbReference>
<dbReference type="EMBL" id="JH636049">
    <property type="protein sequence ID" value="EID54715.1"/>
    <property type="molecule type" value="Genomic_DNA"/>
</dbReference>
<feature type="signal peptide" evidence="3">
    <location>
        <begin position="1"/>
        <end position="29"/>
    </location>
</feature>
<evidence type="ECO:0000259" key="4">
    <source>
        <dbReference type="Pfam" id="PF00144"/>
    </source>
</evidence>
<dbReference type="SUPFAM" id="SSF56601">
    <property type="entry name" value="beta-lactamase/transpeptidase-like"/>
    <property type="match status" value="1"/>
</dbReference>
<evidence type="ECO:0000256" key="2">
    <source>
        <dbReference type="SAM" id="MobiDB-lite"/>
    </source>
</evidence>
<dbReference type="eggNOG" id="COG1680">
    <property type="taxonomic scope" value="Bacteria"/>
</dbReference>
<dbReference type="Proteomes" id="UP000004691">
    <property type="component" value="Unassembled WGS sequence"/>
</dbReference>
<dbReference type="PANTHER" id="PTHR43283">
    <property type="entry name" value="BETA-LACTAMASE-RELATED"/>
    <property type="match status" value="1"/>
</dbReference>
<dbReference type="HOGENOM" id="CLU_020027_1_3_11"/>
<accession>I0V3L2</accession>
<dbReference type="Pfam" id="PF20773">
    <property type="entry name" value="InhA-like_MAM"/>
    <property type="match status" value="1"/>
</dbReference>
<keyword evidence="3" id="KW-0732">Signal</keyword>
<dbReference type="Pfam" id="PF00144">
    <property type="entry name" value="Beta-lactamase"/>
    <property type="match status" value="1"/>
</dbReference>
<dbReference type="InterPro" id="IPR050789">
    <property type="entry name" value="Diverse_Enzym_Activities"/>
</dbReference>
<sequence>MRAKTTVSRVSRIAALFAILVVTGATAMAAVTASSGRFDQPQRGFAPASTVLEPADPEDVGLDPSPLGSSRRLLARMTEPDYVNGHPLFAGAVGLLAHEGKVVDTYAVGSALRYADGSGAELPAEEQVPMRPDTIFDIASVTKLFTAIAVMQLVERGTVNLESPVAEYLPEFGVNGKREITVEQLLTHTSGLEPSLFLWRDWPDRQSRIKAVLDVAPQNEPGTTYTYSDLNLITLGLLVERTTGDPLDEVIAKRITEPLGMTDTEFNPPEKKLDRIAATEFQVTPPRGLIRGEVHDENAWALGGVAGHAGLFSTASDLGVLAQALLNGGAYGGERILRPSTVLQLFTNYNIEFPGDSHGLGFELDQIWYMGGLTSPSTAGHTGYTGTSLVIDRQSRSIAVLLTNRVHPSRSWGSINAARQAWATGLARALAVRPAQGSRAWSSSPGNGVTTTLTTPELDARGREARVSFAAFVNSETSDRLVLEVSTDGGRTWSAVRMRARGVGAPKDAVDGLSGTEHRAWWRVRAEISEAENVTLRWRFTTDGSYTARGVLVDAIQVRGVEGTLLDGERHPEKLDARGFTLTHR</sequence>
<dbReference type="Gene3D" id="3.40.710.10">
    <property type="entry name" value="DD-peptidase/beta-lactamase superfamily"/>
    <property type="match status" value="1"/>
</dbReference>
<evidence type="ECO:0000313" key="6">
    <source>
        <dbReference type="Proteomes" id="UP000004691"/>
    </source>
</evidence>
<feature type="domain" description="Beta-lactamase-related" evidence="4">
    <location>
        <begin position="91"/>
        <end position="415"/>
    </location>
</feature>
<dbReference type="InterPro" id="IPR012338">
    <property type="entry name" value="Beta-lactam/transpept-like"/>
</dbReference>
<dbReference type="RefSeq" id="WP_006238862.1">
    <property type="nucleotide sequence ID" value="NZ_JH636049.1"/>
</dbReference>
<feature type="region of interest" description="Disordered" evidence="2">
    <location>
        <begin position="42"/>
        <end position="66"/>
    </location>
</feature>
<feature type="chain" id="PRO_5003634572" evidence="3">
    <location>
        <begin position="30"/>
        <end position="585"/>
    </location>
</feature>
<dbReference type="OrthoDB" id="9809635at2"/>
<reference evidence="5 6" key="1">
    <citation type="submission" date="2012-01" db="EMBL/GenBank/DDBJ databases">
        <title>Improved High-Quality Draft sequence of Saccharomonospora xinjiangensis XJ-54.</title>
        <authorList>
            <consortium name="US DOE Joint Genome Institute"/>
            <person name="Lucas S."/>
            <person name="Han J."/>
            <person name="Lapidus A."/>
            <person name="Cheng J.-F."/>
            <person name="Goodwin L."/>
            <person name="Pitluck S."/>
            <person name="Peters L."/>
            <person name="Mikhailova N."/>
            <person name="Teshima H."/>
            <person name="Detter J.C."/>
            <person name="Han C."/>
            <person name="Tapia R."/>
            <person name="Land M."/>
            <person name="Hauser L."/>
            <person name="Kyrpides N."/>
            <person name="Ivanova N."/>
            <person name="Pagani I."/>
            <person name="Brambilla E.-M."/>
            <person name="Klenk H.-P."/>
            <person name="Woyke T."/>
        </authorList>
    </citation>
    <scope>NUCLEOTIDE SEQUENCE [LARGE SCALE GENOMIC DNA]</scope>
    <source>
        <strain evidence="5 6">XJ-54</strain>
    </source>
</reference>